<accession>A0A9N9GLV2</accession>
<comment type="caution">
    <text evidence="1">The sequence shown here is derived from an EMBL/GenBank/DDBJ whole genome shotgun (WGS) entry which is preliminary data.</text>
</comment>
<evidence type="ECO:0000313" key="1">
    <source>
        <dbReference type="EMBL" id="CAG8619929.1"/>
    </source>
</evidence>
<gene>
    <name evidence="1" type="ORF">RFULGI_LOCUS7321</name>
</gene>
<dbReference type="Proteomes" id="UP000789396">
    <property type="component" value="Unassembled WGS sequence"/>
</dbReference>
<dbReference type="AlphaFoldDB" id="A0A9N9GLV2"/>
<protein>
    <submittedName>
        <fullName evidence="1">8261_t:CDS:1</fullName>
    </submittedName>
</protein>
<organism evidence="1 2">
    <name type="scientific">Racocetra fulgida</name>
    <dbReference type="NCBI Taxonomy" id="60492"/>
    <lineage>
        <taxon>Eukaryota</taxon>
        <taxon>Fungi</taxon>
        <taxon>Fungi incertae sedis</taxon>
        <taxon>Mucoromycota</taxon>
        <taxon>Glomeromycotina</taxon>
        <taxon>Glomeromycetes</taxon>
        <taxon>Diversisporales</taxon>
        <taxon>Gigasporaceae</taxon>
        <taxon>Racocetra</taxon>
    </lineage>
</organism>
<dbReference type="EMBL" id="CAJVPZ010010465">
    <property type="protein sequence ID" value="CAG8619929.1"/>
    <property type="molecule type" value="Genomic_DNA"/>
</dbReference>
<evidence type="ECO:0000313" key="2">
    <source>
        <dbReference type="Proteomes" id="UP000789396"/>
    </source>
</evidence>
<keyword evidence="2" id="KW-1185">Reference proteome</keyword>
<sequence length="45" mass="5118">MLIEFNIQESIANQIESEDEAPGSRLGDNLVEIDENEEVFNSEIH</sequence>
<reference evidence="1" key="1">
    <citation type="submission" date="2021-06" db="EMBL/GenBank/DDBJ databases">
        <authorList>
            <person name="Kallberg Y."/>
            <person name="Tangrot J."/>
            <person name="Rosling A."/>
        </authorList>
    </citation>
    <scope>NUCLEOTIDE SEQUENCE</scope>
    <source>
        <strain evidence="1">IN212</strain>
    </source>
</reference>
<name>A0A9N9GLV2_9GLOM</name>
<proteinExistence type="predicted"/>